<feature type="transmembrane region" description="Helical" evidence="5">
    <location>
        <begin position="274"/>
        <end position="296"/>
    </location>
</feature>
<sequence length="328" mass="32853">MLGRLGFNALAAVTLGATALLGAYLPVLLSSRDKLQGGSGRSVAYILGNMLSAGVMVSAGFCHLLGDAISDMPEIAFPLAPFLCGVGFILTLICDAAATRAASRSVDAVALSSCHLHRHDLDRESDADAASLQQRHASEKAIELDGVHEVELGSVEDGRPAGAAEGAPLLAAGARASAALAGAPSVVLGAPPSHAPARHVPAGAAMGAQLTVGASMHIFIAIVSHKGLAAYALGSSIVDSGASAGRFWAVVGPFAVASPAGIFVGYVISDLTAGAGAASISALAAGTFLYVAFMEVIPKELHTPGHTAAKLAMLVLGFGLMSMLAIWA</sequence>
<evidence type="ECO:0000256" key="1">
    <source>
        <dbReference type="ARBA" id="ARBA00004141"/>
    </source>
</evidence>
<protein>
    <submittedName>
        <fullName evidence="6">Uncharacterized protein</fullName>
    </submittedName>
</protein>
<comment type="caution">
    <text evidence="6">The sequence shown here is derived from an EMBL/GenBank/DDBJ whole genome shotgun (WGS) entry which is preliminary data.</text>
</comment>
<dbReference type="GO" id="GO:0005385">
    <property type="term" value="F:zinc ion transmembrane transporter activity"/>
    <property type="evidence" value="ECO:0007669"/>
    <property type="project" value="TreeGrafter"/>
</dbReference>
<dbReference type="GO" id="GO:0016020">
    <property type="term" value="C:membrane"/>
    <property type="evidence" value="ECO:0007669"/>
    <property type="project" value="UniProtKB-SubCell"/>
</dbReference>
<comment type="subcellular location">
    <subcellularLocation>
        <location evidence="1">Membrane</location>
        <topology evidence="1">Multi-pass membrane protein</topology>
    </subcellularLocation>
</comment>
<accession>A0AAD9MJU9</accession>
<dbReference type="EMBL" id="JASFZW010000007">
    <property type="protein sequence ID" value="KAK2077085.1"/>
    <property type="molecule type" value="Genomic_DNA"/>
</dbReference>
<proteinExistence type="predicted"/>
<reference evidence="6" key="1">
    <citation type="submission" date="2021-01" db="EMBL/GenBank/DDBJ databases">
        <authorList>
            <person name="Eckstrom K.M.E."/>
        </authorList>
    </citation>
    <scope>NUCLEOTIDE SEQUENCE</scope>
    <source>
        <strain evidence="6">UVCC 0001</strain>
    </source>
</reference>
<dbReference type="PANTHER" id="PTHR11040">
    <property type="entry name" value="ZINC/IRON TRANSPORTER"/>
    <property type="match status" value="1"/>
</dbReference>
<organism evidence="6 7">
    <name type="scientific">Prototheca wickerhamii</name>
    <dbReference type="NCBI Taxonomy" id="3111"/>
    <lineage>
        <taxon>Eukaryota</taxon>
        <taxon>Viridiplantae</taxon>
        <taxon>Chlorophyta</taxon>
        <taxon>core chlorophytes</taxon>
        <taxon>Trebouxiophyceae</taxon>
        <taxon>Chlorellales</taxon>
        <taxon>Chlorellaceae</taxon>
        <taxon>Prototheca</taxon>
    </lineage>
</organism>
<evidence type="ECO:0000313" key="6">
    <source>
        <dbReference type="EMBL" id="KAK2077085.1"/>
    </source>
</evidence>
<feature type="transmembrane region" description="Helical" evidence="5">
    <location>
        <begin position="247"/>
        <end position="268"/>
    </location>
</feature>
<evidence type="ECO:0000256" key="5">
    <source>
        <dbReference type="SAM" id="Phobius"/>
    </source>
</evidence>
<keyword evidence="4 5" id="KW-0472">Membrane</keyword>
<evidence type="ECO:0000313" key="7">
    <source>
        <dbReference type="Proteomes" id="UP001255856"/>
    </source>
</evidence>
<feature type="transmembrane region" description="Helical" evidence="5">
    <location>
        <begin position="6"/>
        <end position="30"/>
    </location>
</feature>
<keyword evidence="3 5" id="KW-1133">Transmembrane helix</keyword>
<evidence type="ECO:0000256" key="4">
    <source>
        <dbReference type="ARBA" id="ARBA00023136"/>
    </source>
</evidence>
<evidence type="ECO:0000256" key="2">
    <source>
        <dbReference type="ARBA" id="ARBA00022692"/>
    </source>
</evidence>
<evidence type="ECO:0000256" key="3">
    <source>
        <dbReference type="ARBA" id="ARBA00022989"/>
    </source>
</evidence>
<name>A0AAD9MJU9_PROWI</name>
<dbReference type="PANTHER" id="PTHR11040:SF140">
    <property type="entry name" value="ZRT (ZRT), IRT- (IRT-) LIKE PROTEIN TRANSPORTER"/>
    <property type="match status" value="1"/>
</dbReference>
<gene>
    <name evidence="6" type="ORF">QBZ16_004719</name>
</gene>
<feature type="transmembrane region" description="Helical" evidence="5">
    <location>
        <begin position="308"/>
        <end position="327"/>
    </location>
</feature>
<keyword evidence="2 5" id="KW-0812">Transmembrane</keyword>
<keyword evidence="7" id="KW-1185">Reference proteome</keyword>
<dbReference type="AlphaFoldDB" id="A0AAD9MJU9"/>
<feature type="transmembrane region" description="Helical" evidence="5">
    <location>
        <begin position="42"/>
        <end position="66"/>
    </location>
</feature>
<dbReference type="Pfam" id="PF02535">
    <property type="entry name" value="Zip"/>
    <property type="match status" value="2"/>
</dbReference>
<dbReference type="InterPro" id="IPR003689">
    <property type="entry name" value="ZIP"/>
</dbReference>
<feature type="transmembrane region" description="Helical" evidence="5">
    <location>
        <begin position="78"/>
        <end position="98"/>
    </location>
</feature>
<dbReference type="Proteomes" id="UP001255856">
    <property type="component" value="Unassembled WGS sequence"/>
</dbReference>